<name>A0A0R1WC82_9LACO</name>
<evidence type="ECO:0000313" key="2">
    <source>
        <dbReference type="EMBL" id="KRM11820.1"/>
    </source>
</evidence>
<comment type="caution">
    <text evidence="2">The sequence shown here is derived from an EMBL/GenBank/DDBJ whole genome shotgun (WGS) entry which is preliminary data.</text>
</comment>
<keyword evidence="1" id="KW-0472">Membrane</keyword>
<evidence type="ECO:0008006" key="4">
    <source>
        <dbReference type="Google" id="ProtNLM"/>
    </source>
</evidence>
<dbReference type="OrthoDB" id="2339585at2"/>
<keyword evidence="3" id="KW-1185">Reference proteome</keyword>
<dbReference type="Pfam" id="PF16069">
    <property type="entry name" value="DUF4811"/>
    <property type="match status" value="1"/>
</dbReference>
<dbReference type="PATRIC" id="fig|1423807.3.peg.498"/>
<dbReference type="InterPro" id="IPR032083">
    <property type="entry name" value="DUF4811"/>
</dbReference>
<dbReference type="eggNOG" id="ENOG5030UUW">
    <property type="taxonomic scope" value="Bacteria"/>
</dbReference>
<keyword evidence="1" id="KW-1133">Transmembrane helix</keyword>
<sequence length="234" mass="26189">MLIALSIIAVFILVILIVNSKIKHRLIGIVITLILLLCLQALLLADVHEHWGTTLETSKTTQSINSIAELPGNRNLLVYKNVGKGQNQNQIYIYSVLSDRHMTYSDGVQIKLHSTISTSATRTKAITRYHYTNNFSQIMFAGIANNNQVKKTVVTFNLPNNWSVVSSTNATKIGNSLKKNQVAMQSTIKDQLTTDISNQPKLAQNNKALSNEKEKLIGNYVQRIINQHHKVKIN</sequence>
<reference evidence="2 3" key="1">
    <citation type="journal article" date="2015" name="Genome Announc.">
        <title>Expanding the biotechnology potential of lactobacilli through comparative genomics of 213 strains and associated genera.</title>
        <authorList>
            <person name="Sun Z."/>
            <person name="Harris H.M."/>
            <person name="McCann A."/>
            <person name="Guo C."/>
            <person name="Argimon S."/>
            <person name="Zhang W."/>
            <person name="Yang X."/>
            <person name="Jeffery I.B."/>
            <person name="Cooney J.C."/>
            <person name="Kagawa T.F."/>
            <person name="Liu W."/>
            <person name="Song Y."/>
            <person name="Salvetti E."/>
            <person name="Wrobel A."/>
            <person name="Rasinkangas P."/>
            <person name="Parkhill J."/>
            <person name="Rea M.C."/>
            <person name="O'Sullivan O."/>
            <person name="Ritari J."/>
            <person name="Douillard F.P."/>
            <person name="Paul Ross R."/>
            <person name="Yang R."/>
            <person name="Briner A.E."/>
            <person name="Felis G.E."/>
            <person name="de Vos W.M."/>
            <person name="Barrangou R."/>
            <person name="Klaenhammer T.R."/>
            <person name="Caufield P.W."/>
            <person name="Cui Y."/>
            <person name="Zhang H."/>
            <person name="O'Toole P.W."/>
        </authorList>
    </citation>
    <scope>NUCLEOTIDE SEQUENCE [LARGE SCALE GENOMIC DNA]</scope>
    <source>
        <strain evidence="2 3">DSM 5007</strain>
    </source>
</reference>
<evidence type="ECO:0000256" key="1">
    <source>
        <dbReference type="SAM" id="Phobius"/>
    </source>
</evidence>
<dbReference type="AlphaFoldDB" id="A0A0R1WC82"/>
<accession>A0A0R1WC82</accession>
<dbReference type="EMBL" id="AZGF01000014">
    <property type="protein sequence ID" value="KRM11820.1"/>
    <property type="molecule type" value="Genomic_DNA"/>
</dbReference>
<protein>
    <recommendedName>
        <fullName evidence="4">DUF4811 domain-containing protein</fullName>
    </recommendedName>
</protein>
<keyword evidence="1" id="KW-0812">Transmembrane</keyword>
<dbReference type="Proteomes" id="UP000051820">
    <property type="component" value="Unassembled WGS sequence"/>
</dbReference>
<gene>
    <name evidence="2" type="ORF">FD16_GL000490</name>
</gene>
<dbReference type="RefSeq" id="WP_010622662.1">
    <property type="nucleotide sequence ID" value="NZ_AZGF01000014.1"/>
</dbReference>
<feature type="transmembrane region" description="Helical" evidence="1">
    <location>
        <begin position="26"/>
        <end position="45"/>
    </location>
</feature>
<proteinExistence type="predicted"/>
<organism evidence="2 3">
    <name type="scientific">Paucilactobacillus suebicus DSM 5007 = KCTC 3549</name>
    <dbReference type="NCBI Taxonomy" id="1423807"/>
    <lineage>
        <taxon>Bacteria</taxon>
        <taxon>Bacillati</taxon>
        <taxon>Bacillota</taxon>
        <taxon>Bacilli</taxon>
        <taxon>Lactobacillales</taxon>
        <taxon>Lactobacillaceae</taxon>
        <taxon>Paucilactobacillus</taxon>
    </lineage>
</organism>
<dbReference type="STRING" id="1423807.FD16_GL000490"/>
<evidence type="ECO:0000313" key="3">
    <source>
        <dbReference type="Proteomes" id="UP000051820"/>
    </source>
</evidence>